<dbReference type="Gene3D" id="3.10.310.70">
    <property type="match status" value="1"/>
</dbReference>
<dbReference type="Gene3D" id="3.20.20.140">
    <property type="entry name" value="Metal-dependent hydrolases"/>
    <property type="match status" value="1"/>
</dbReference>
<dbReference type="CDD" id="cd01300">
    <property type="entry name" value="YtcJ_like"/>
    <property type="match status" value="1"/>
</dbReference>
<dbReference type="GO" id="GO:0016810">
    <property type="term" value="F:hydrolase activity, acting on carbon-nitrogen (but not peptide) bonds"/>
    <property type="evidence" value="ECO:0007669"/>
    <property type="project" value="InterPro"/>
</dbReference>
<sequence>MSKTKLTRRAALSLLSGVSGAALVNVVGSNAASSLQDLGSQIETLPEVTVYTAKRVINMEGNEPDIDSVAVVGDRVLAAGPLAKIIERLGQQPFRVDETFSDKVIMAGLIDQHVHPFLAALTLTSEIISIEDWNLPTGLSKAAANSEEYQSRLSAAEAAMNDPDALLFSWGYHHFFHGEVRRAQLDAISRARPIIILHRSAHELILNTAALDLLGITEELVNSFEGLASEQSNFAEGHFYEAGVFAVLPKVAPVLATPQRLGTGLKLTRDYMHRAGVTVAAEPGGVLSRPLQQATNAVFSGDDSPLRTYFIPDGKSLAALHLEDGTLIEETEKLLDWGEGKTAFLPKQVKLFADGAMYSLAMQVSQPYQEDEFHGEWIMQPDEFNATFDAYWEAGFQLHVHQTGDLAVDMILDAVERNMRRMPRPDHRTTFVHFGYAREDQAARIAELGCIVSANPYYVTALSDRYGDIGLGPERADDIVPLGPIKARGIPISLHSDVPMAPGEPLFLVWAAANRTTVSGRVAGPEHRLSVQDALRAVTIDAAQSLRLETELGSITPGKFANFTILETDPFEVEADAIKDIGIWGTVLEGEIFPVGSVEEIDKALLAPAKDVIRRESKLPEAPAHTALVAQKGMLAGCSCCASPASFACTPSVAGRTSTVGCCGTNALGWAVVAEWATRA</sequence>
<dbReference type="InterPro" id="IPR011059">
    <property type="entry name" value="Metal-dep_hydrolase_composite"/>
</dbReference>
<accession>A0A0M7ADX9</accession>
<dbReference type="STRING" id="311410.LA5095_02343"/>
<gene>
    <name evidence="3" type="primary">nfdA_2</name>
    <name evidence="3" type="ORF">LA5096_01200</name>
</gene>
<dbReference type="PANTHER" id="PTHR22642:SF2">
    <property type="entry name" value="PROTEIN LONG AFTER FAR-RED 3"/>
    <property type="match status" value="1"/>
</dbReference>
<protein>
    <submittedName>
        <fullName evidence="3">N-substituted formamide deformylase</fullName>
        <ecNumber evidence="3">3.5.1.91</ecNumber>
    </submittedName>
</protein>
<dbReference type="InterPro" id="IPR033932">
    <property type="entry name" value="YtcJ-like"/>
</dbReference>
<evidence type="ECO:0000313" key="4">
    <source>
        <dbReference type="Proteomes" id="UP000049983"/>
    </source>
</evidence>
<dbReference type="OrthoDB" id="9811399at2"/>
<name>A0A0M7ADX9_9HYPH</name>
<keyword evidence="1" id="KW-0732">Signal</keyword>
<dbReference type="PANTHER" id="PTHR22642">
    <property type="entry name" value="IMIDAZOLONEPROPIONASE"/>
    <property type="match status" value="1"/>
</dbReference>
<dbReference type="Proteomes" id="UP000049983">
    <property type="component" value="Unassembled WGS sequence"/>
</dbReference>
<feature type="signal peptide" evidence="1">
    <location>
        <begin position="1"/>
        <end position="21"/>
    </location>
</feature>
<dbReference type="SUPFAM" id="SSF51556">
    <property type="entry name" value="Metallo-dependent hydrolases"/>
    <property type="match status" value="1"/>
</dbReference>
<proteinExistence type="predicted"/>
<evidence type="ECO:0000313" key="3">
    <source>
        <dbReference type="EMBL" id="CTQ66712.1"/>
    </source>
</evidence>
<reference evidence="4" key="1">
    <citation type="submission" date="2015-07" db="EMBL/GenBank/DDBJ databases">
        <authorList>
            <person name="Rodrigo-Torres Lidia"/>
            <person name="Arahal R.David."/>
        </authorList>
    </citation>
    <scope>NUCLEOTIDE SEQUENCE [LARGE SCALE GENOMIC DNA]</scope>
    <source>
        <strain evidence="4">CECT 5096</strain>
    </source>
</reference>
<feature type="chain" id="PRO_5006577904" evidence="1">
    <location>
        <begin position="22"/>
        <end position="680"/>
    </location>
</feature>
<dbReference type="EC" id="3.5.1.91" evidence="3"/>
<organism evidence="3 4">
    <name type="scientific">Roseibium album</name>
    <dbReference type="NCBI Taxonomy" id="311410"/>
    <lineage>
        <taxon>Bacteria</taxon>
        <taxon>Pseudomonadati</taxon>
        <taxon>Pseudomonadota</taxon>
        <taxon>Alphaproteobacteria</taxon>
        <taxon>Hyphomicrobiales</taxon>
        <taxon>Stappiaceae</taxon>
        <taxon>Roseibium</taxon>
    </lineage>
</organism>
<dbReference type="GeneID" id="97668627"/>
<dbReference type="RefSeq" id="WP_082442503.1">
    <property type="nucleotide sequence ID" value="NZ_CXWA01000002.1"/>
</dbReference>
<dbReference type="SUPFAM" id="SSF51338">
    <property type="entry name" value="Composite domain of metallo-dependent hydrolases"/>
    <property type="match status" value="1"/>
</dbReference>
<dbReference type="Pfam" id="PF07969">
    <property type="entry name" value="Amidohydro_3"/>
    <property type="match status" value="1"/>
</dbReference>
<dbReference type="InterPro" id="IPR032466">
    <property type="entry name" value="Metal_Hydrolase"/>
</dbReference>
<dbReference type="InterPro" id="IPR013108">
    <property type="entry name" value="Amidohydro_3"/>
</dbReference>
<dbReference type="Gene3D" id="2.30.40.10">
    <property type="entry name" value="Urease, subunit C, domain 1"/>
    <property type="match status" value="1"/>
</dbReference>
<dbReference type="AlphaFoldDB" id="A0A0M7ADX9"/>
<dbReference type="EMBL" id="CXWC01000002">
    <property type="protein sequence ID" value="CTQ66712.1"/>
    <property type="molecule type" value="Genomic_DNA"/>
</dbReference>
<feature type="domain" description="Amidohydrolase 3" evidence="2">
    <location>
        <begin position="102"/>
        <end position="592"/>
    </location>
</feature>
<keyword evidence="4" id="KW-1185">Reference proteome</keyword>
<evidence type="ECO:0000256" key="1">
    <source>
        <dbReference type="SAM" id="SignalP"/>
    </source>
</evidence>
<keyword evidence="3" id="KW-0378">Hydrolase</keyword>
<evidence type="ECO:0000259" key="2">
    <source>
        <dbReference type="Pfam" id="PF07969"/>
    </source>
</evidence>